<comment type="caution">
    <text evidence="3">The sequence shown here is derived from an EMBL/GenBank/DDBJ whole genome shotgun (WGS) entry which is preliminary data.</text>
</comment>
<evidence type="ECO:0000313" key="4">
    <source>
        <dbReference type="Proteomes" id="UP000092555"/>
    </source>
</evidence>
<feature type="region of interest" description="Disordered" evidence="1">
    <location>
        <begin position="373"/>
        <end position="419"/>
    </location>
</feature>
<dbReference type="GeneID" id="30032220"/>
<gene>
    <name evidence="3" type="ORF">METBIDRAFT_85264</name>
</gene>
<dbReference type="GO" id="GO:0031124">
    <property type="term" value="P:mRNA 3'-end processing"/>
    <property type="evidence" value="ECO:0007669"/>
    <property type="project" value="InterPro"/>
</dbReference>
<dbReference type="SUPFAM" id="SSF48464">
    <property type="entry name" value="ENTH/VHS domain"/>
    <property type="match status" value="1"/>
</dbReference>
<dbReference type="InterPro" id="IPR006569">
    <property type="entry name" value="CID_dom"/>
</dbReference>
<dbReference type="Gene3D" id="1.25.40.90">
    <property type="match status" value="1"/>
</dbReference>
<accession>A0A1A0HFW7</accession>
<dbReference type="PROSITE" id="PS51391">
    <property type="entry name" value="CID"/>
    <property type="match status" value="1"/>
</dbReference>
<name>A0A1A0HFW7_9ASCO</name>
<feature type="domain" description="CID" evidence="2">
    <location>
        <begin position="3"/>
        <end position="140"/>
    </location>
</feature>
<dbReference type="Pfam" id="PF04818">
    <property type="entry name" value="CID"/>
    <property type="match status" value="1"/>
</dbReference>
<dbReference type="InterPro" id="IPR008942">
    <property type="entry name" value="ENTH_VHS"/>
</dbReference>
<evidence type="ECO:0000313" key="3">
    <source>
        <dbReference type="EMBL" id="OBA22896.1"/>
    </source>
</evidence>
<reference evidence="3 4" key="1">
    <citation type="submission" date="2016-05" db="EMBL/GenBank/DDBJ databases">
        <title>Comparative genomics of biotechnologically important yeasts.</title>
        <authorList>
            <consortium name="DOE Joint Genome Institute"/>
            <person name="Riley R."/>
            <person name="Haridas S."/>
            <person name="Wolfe K.H."/>
            <person name="Lopes M.R."/>
            <person name="Hittinger C.T."/>
            <person name="Goker M."/>
            <person name="Salamov A."/>
            <person name="Wisecaver J."/>
            <person name="Long T.M."/>
            <person name="Aerts A.L."/>
            <person name="Barry K."/>
            <person name="Choi C."/>
            <person name="Clum A."/>
            <person name="Coughlan A.Y."/>
            <person name="Deshpande S."/>
            <person name="Douglass A.P."/>
            <person name="Hanson S.J."/>
            <person name="Klenk H.-P."/>
            <person name="LaButti K."/>
            <person name="Lapidus A."/>
            <person name="Lindquist E."/>
            <person name="Lipzen A."/>
            <person name="Meier-kolthoff J.P."/>
            <person name="Ohm R.A."/>
            <person name="Otillar R.P."/>
            <person name="Pangilinan J."/>
            <person name="Peng Y."/>
            <person name="Rokas A."/>
            <person name="Rosa C.A."/>
            <person name="Scheuner C."/>
            <person name="Sibirny A.A."/>
            <person name="Slot J.C."/>
            <person name="Stielow J.B."/>
            <person name="Sun H."/>
            <person name="Kurtzman C.P."/>
            <person name="Blackwell M."/>
            <person name="Grigoriev I.V."/>
            <person name="Jeffries T.W."/>
        </authorList>
    </citation>
    <scope>NUCLEOTIDE SEQUENCE [LARGE SCALE GENOMIC DNA]</scope>
    <source>
        <strain evidence="3 4">NRRL YB-4993</strain>
    </source>
</reference>
<feature type="compositionally biased region" description="Acidic residues" evidence="1">
    <location>
        <begin position="373"/>
        <end position="383"/>
    </location>
</feature>
<dbReference type="RefSeq" id="XP_018713377.1">
    <property type="nucleotide sequence ID" value="XM_018859245.1"/>
</dbReference>
<evidence type="ECO:0000259" key="2">
    <source>
        <dbReference type="PROSITE" id="PS51391"/>
    </source>
</evidence>
<feature type="compositionally biased region" description="Basic and acidic residues" evidence="1">
    <location>
        <begin position="410"/>
        <end position="419"/>
    </location>
</feature>
<protein>
    <recommendedName>
        <fullName evidence="2">CID domain-containing protein</fullName>
    </recommendedName>
</protein>
<dbReference type="STRING" id="869754.A0A1A0HFW7"/>
<dbReference type="EMBL" id="LXTC01000001">
    <property type="protein sequence ID" value="OBA22896.1"/>
    <property type="molecule type" value="Genomic_DNA"/>
</dbReference>
<dbReference type="OrthoDB" id="2129491at2759"/>
<dbReference type="GO" id="GO:0005737">
    <property type="term" value="C:cytoplasm"/>
    <property type="evidence" value="ECO:0007669"/>
    <property type="project" value="TreeGrafter"/>
</dbReference>
<sequence length="424" mass="48441">MNEEAFSAEYFQHLLSSLTLNSRALIAELTSLAERFVDNAQEIVELIDERIMKILPKYKLCSFYLMDSIIKNIGNPYNLLFATNLFKNFTESYLIIDDTPTRQNLINLFKTWVTGKTSAGLDIFPKETLLKVEKFIIQATSLTSSVQHESTRITRDMVLREGNYLLQYVISLDDEFEKAIDCTKKHEKNYEILRNCRLARNNLILEINLISECTMLESRDEFDRKKDHYVQRLREIRKVFDDQGKIQHGVLQIPKEVNSTPKDDLEAETILLNLTPKRIDVLSLLGETIDHAFESAVKLWGVHRFDRPILSVDLELVNNRTALNQEPEAVSGNLAGTLGISYDAVNFQGMGPEDQVKEIALDLSGFSYEDEGDGYDPELTFDDSDNKHSPPSSATNGVFVPGKSSLKRTNRSEERAVKRVRFEV</sequence>
<dbReference type="GO" id="GO:0006369">
    <property type="term" value="P:termination of RNA polymerase II transcription"/>
    <property type="evidence" value="ECO:0007669"/>
    <property type="project" value="InterPro"/>
</dbReference>
<evidence type="ECO:0000256" key="1">
    <source>
        <dbReference type="SAM" id="MobiDB-lite"/>
    </source>
</evidence>
<dbReference type="PANTHER" id="PTHR15921">
    <property type="entry name" value="PRE-MRNA CLEAVAGE COMPLEX II"/>
    <property type="match status" value="1"/>
</dbReference>
<dbReference type="Proteomes" id="UP000092555">
    <property type="component" value="Unassembled WGS sequence"/>
</dbReference>
<dbReference type="AlphaFoldDB" id="A0A1A0HFW7"/>
<dbReference type="GO" id="GO:0005849">
    <property type="term" value="C:mRNA cleavage factor complex"/>
    <property type="evidence" value="ECO:0007669"/>
    <property type="project" value="TreeGrafter"/>
</dbReference>
<proteinExistence type="predicted"/>
<dbReference type="SMART" id="SM00582">
    <property type="entry name" value="RPR"/>
    <property type="match status" value="1"/>
</dbReference>
<dbReference type="GO" id="GO:0000993">
    <property type="term" value="F:RNA polymerase II complex binding"/>
    <property type="evidence" value="ECO:0007669"/>
    <property type="project" value="InterPro"/>
</dbReference>
<organism evidence="3 4">
    <name type="scientific">Metschnikowia bicuspidata var. bicuspidata NRRL YB-4993</name>
    <dbReference type="NCBI Taxonomy" id="869754"/>
    <lineage>
        <taxon>Eukaryota</taxon>
        <taxon>Fungi</taxon>
        <taxon>Dikarya</taxon>
        <taxon>Ascomycota</taxon>
        <taxon>Saccharomycotina</taxon>
        <taxon>Pichiomycetes</taxon>
        <taxon>Metschnikowiaceae</taxon>
        <taxon>Metschnikowia</taxon>
    </lineage>
</organism>
<dbReference type="CDD" id="cd16982">
    <property type="entry name" value="CID_Pcf11"/>
    <property type="match status" value="1"/>
</dbReference>
<dbReference type="GO" id="GO:0003729">
    <property type="term" value="F:mRNA binding"/>
    <property type="evidence" value="ECO:0007669"/>
    <property type="project" value="InterPro"/>
</dbReference>
<dbReference type="InterPro" id="IPR047415">
    <property type="entry name" value="Pcf11_CID"/>
</dbReference>
<dbReference type="InterPro" id="IPR045154">
    <property type="entry name" value="PCF11-like"/>
</dbReference>
<dbReference type="PANTHER" id="PTHR15921:SF3">
    <property type="entry name" value="PRE-MRNA CLEAVAGE COMPLEX 2 PROTEIN PCF11"/>
    <property type="match status" value="1"/>
</dbReference>
<keyword evidence="4" id="KW-1185">Reference proteome</keyword>